<feature type="chain" id="PRO_5045430032" evidence="1">
    <location>
        <begin position="21"/>
        <end position="42"/>
    </location>
</feature>
<dbReference type="PROSITE" id="PS51257">
    <property type="entry name" value="PROKAR_LIPOPROTEIN"/>
    <property type="match status" value="1"/>
</dbReference>
<proteinExistence type="predicted"/>
<organism evidence="2 3">
    <name type="scientific">Bacillus rhizoplanae</name>
    <dbReference type="NCBI Taxonomy" id="2880966"/>
    <lineage>
        <taxon>Bacteria</taxon>
        <taxon>Bacillati</taxon>
        <taxon>Bacillota</taxon>
        <taxon>Bacilli</taxon>
        <taxon>Bacillales</taxon>
        <taxon>Bacillaceae</taxon>
        <taxon>Bacillus</taxon>
    </lineage>
</organism>
<keyword evidence="3" id="KW-1185">Reference proteome</keyword>
<evidence type="ECO:0000256" key="1">
    <source>
        <dbReference type="SAM" id="SignalP"/>
    </source>
</evidence>
<reference evidence="2 3" key="1">
    <citation type="submission" date="2021-10" db="EMBL/GenBank/DDBJ databases">
        <authorList>
            <person name="Criscuolo A."/>
        </authorList>
    </citation>
    <scope>NUCLEOTIDE SEQUENCE [LARGE SCALE GENOMIC DNA]</scope>
    <source>
        <strain evidence="3">CIP 111899</strain>
    </source>
</reference>
<comment type="caution">
    <text evidence="2">The sequence shown here is derived from an EMBL/GenBank/DDBJ whole genome shotgun (WGS) entry which is preliminary data.</text>
</comment>
<evidence type="ECO:0000313" key="2">
    <source>
        <dbReference type="EMBL" id="CAG9612870.1"/>
    </source>
</evidence>
<dbReference type="EMBL" id="CAKJTI010000008">
    <property type="protein sequence ID" value="CAG9612870.1"/>
    <property type="molecule type" value="Genomic_DNA"/>
</dbReference>
<evidence type="ECO:0000313" key="3">
    <source>
        <dbReference type="Proteomes" id="UP000789423"/>
    </source>
</evidence>
<keyword evidence="1" id="KW-0732">Signal</keyword>
<gene>
    <name evidence="2" type="ORF">BACCIP111899_02048</name>
</gene>
<accession>A0ABN7ZZ08</accession>
<dbReference type="RefSeq" id="WP_302850585.1">
    <property type="nucleotide sequence ID" value="NZ_CAKJTI010000008.1"/>
</dbReference>
<feature type="signal peptide" evidence="1">
    <location>
        <begin position="1"/>
        <end position="20"/>
    </location>
</feature>
<dbReference type="Proteomes" id="UP000789423">
    <property type="component" value="Unassembled WGS sequence"/>
</dbReference>
<name>A0ABN7ZZ08_9BACI</name>
<sequence>MMKKLLLLLASTLIVSMLGACGQKENKQAKGKQQVITMGSKS</sequence>
<protein>
    <submittedName>
        <fullName evidence="2">Uncharacterized protein</fullName>
    </submittedName>
</protein>